<gene>
    <name evidence="2" type="ORF">BASA50_008952</name>
</gene>
<dbReference type="Proteomes" id="UP001648503">
    <property type="component" value="Unassembled WGS sequence"/>
</dbReference>
<reference evidence="2 3" key="1">
    <citation type="submission" date="2021-02" db="EMBL/GenBank/DDBJ databases">
        <title>Variation within the Batrachochytrium salamandrivorans European outbreak.</title>
        <authorList>
            <person name="Kelly M."/>
            <person name="Pasmans F."/>
            <person name="Shea T.P."/>
            <person name="Munoz J.F."/>
            <person name="Carranza S."/>
            <person name="Cuomo C.A."/>
            <person name="Martel A."/>
        </authorList>
    </citation>
    <scope>NUCLEOTIDE SEQUENCE [LARGE SCALE GENOMIC DNA]</scope>
    <source>
        <strain evidence="2 3">AMFP18/2</strain>
    </source>
</reference>
<accession>A0ABQ8F3I2</accession>
<sequence length="258" mass="29726">MKFNALVVAAMVITSVNAGLWRSTMGCFGHSCRLRSASSQGSLDSDSDESQESEAKTNPICLAIAMQLFALWNDMGILDYRLHNPMQASHDLIENDIKKGKLRAKGMVAYSELNSEDQAKPENIEQGLVDLEQSYRQTWKELIKNKCSIESFFLLFPKEMEEQGHFPRWQDGVIRSQDESESESDVDYPRQAVELWLQIWTSGGWTGLWSMNLWGLRHDNRALAARLADFFQVAYRQYQSTLWKYHRDRLVEVVLTDF</sequence>
<organism evidence="2 3">
    <name type="scientific">Batrachochytrium salamandrivorans</name>
    <dbReference type="NCBI Taxonomy" id="1357716"/>
    <lineage>
        <taxon>Eukaryota</taxon>
        <taxon>Fungi</taxon>
        <taxon>Fungi incertae sedis</taxon>
        <taxon>Chytridiomycota</taxon>
        <taxon>Chytridiomycota incertae sedis</taxon>
        <taxon>Chytridiomycetes</taxon>
        <taxon>Rhizophydiales</taxon>
        <taxon>Rhizophydiales incertae sedis</taxon>
        <taxon>Batrachochytrium</taxon>
    </lineage>
</organism>
<protein>
    <submittedName>
        <fullName evidence="2">Uncharacterized protein</fullName>
    </submittedName>
</protein>
<dbReference type="EMBL" id="JAFCIX010000418">
    <property type="protein sequence ID" value="KAH6590952.1"/>
    <property type="molecule type" value="Genomic_DNA"/>
</dbReference>
<evidence type="ECO:0000313" key="3">
    <source>
        <dbReference type="Proteomes" id="UP001648503"/>
    </source>
</evidence>
<feature type="chain" id="PRO_5046692889" evidence="1">
    <location>
        <begin position="19"/>
        <end position="258"/>
    </location>
</feature>
<name>A0ABQ8F3I2_9FUNG</name>
<evidence type="ECO:0000256" key="1">
    <source>
        <dbReference type="SAM" id="SignalP"/>
    </source>
</evidence>
<evidence type="ECO:0000313" key="2">
    <source>
        <dbReference type="EMBL" id="KAH6590952.1"/>
    </source>
</evidence>
<proteinExistence type="predicted"/>
<keyword evidence="1" id="KW-0732">Signal</keyword>
<comment type="caution">
    <text evidence="2">The sequence shown here is derived from an EMBL/GenBank/DDBJ whole genome shotgun (WGS) entry which is preliminary data.</text>
</comment>
<feature type="signal peptide" evidence="1">
    <location>
        <begin position="1"/>
        <end position="18"/>
    </location>
</feature>
<keyword evidence="3" id="KW-1185">Reference proteome</keyword>